<dbReference type="InterPro" id="IPR040853">
    <property type="entry name" value="RapA2_cadherin-like"/>
</dbReference>
<evidence type="ECO:0000259" key="2">
    <source>
        <dbReference type="Pfam" id="PF17803"/>
    </source>
</evidence>
<organism evidence="3">
    <name type="scientific">Microvirga ossetica</name>
    <dbReference type="NCBI Taxonomy" id="1882682"/>
    <lineage>
        <taxon>Bacteria</taxon>
        <taxon>Pseudomonadati</taxon>
        <taxon>Pseudomonadota</taxon>
        <taxon>Alphaproteobacteria</taxon>
        <taxon>Hyphomicrobiales</taxon>
        <taxon>Methylobacteriaceae</taxon>
        <taxon>Microvirga</taxon>
    </lineage>
</organism>
<feature type="region of interest" description="Disordered" evidence="1">
    <location>
        <begin position="74"/>
        <end position="101"/>
    </location>
</feature>
<sequence>MSQQPDLTIPFDASVVDEEALRALRAVQRMLPTGDGGASGNLVGGTEAVTAFGMVPGAPSGNASVRPHEIGIEATDQTAPRDEAPSSASDLTPSNDNPAVIGVALPDDVRVTAPAAPRSSLAPKAVISSGSSSYVPDTAVAVAFAPEVVNAGTDRPDHQIVIPQRPADEPPAEEPQDVTADAPLVQAYNAEGQEDRPIALNLSAILADTDGSELLTIKIFGVPEGASLTHGTRQSDGSWSVSPADLPDLAIVPPENFSGKFNLTLRATSQESNGAMSPSEVTFQVQVHAVADAPGVTVADAHGKEDRVVSLAGLGGALRDTDGSESLSFVISGVPVGATLSAGTSLGGGRWALTPAQLEGLTLTPPAHMSGQFTLTLTAIATESEAGVPSARTSASFVVSLDPAVDAGSVSGASQGPEDTSILIQPAFLTPDMDGSETWSEFTQVAGVPAGASLSRGTEIAPGLWQVATVDLRGGLVSVRPTEHSDADFTLTLTVTLTDSGNGMSVSRVVTGTHRVTVDAVADAPAVSASDVAGDEDQPIVLNLSAALIDSDGSEILSVSILGVPDGATLSHGIRQPDGSWSVPPADLAHLSITPPVDFAGTIDLTLRATARETSNGSTATRNVDFRVVVDDISDAPVVITHDAAGRENESIALNLSASLTGTDGSEVLSITILGVPAGASLSHGSRAPDGSWNVDPNDLPNLSILPPSNFSGTINLTLQANSVSSNGITATTNLPFQVAVEAVADAPTVTVRDAAGQEDQAIALDLSALLTDTDSSEVLSVTIEGLAPGTRLSAGTDNGDGTWSVSPAQLAGLKLTPPADWSGTMPLTLVAQARETSNGSTATTRADFQVSVEAVADAPILVVHDVRGSEDTAIALDLSAALKDQDGSELLSVSIFGVPSDVSLSHGTRQPDGSWRVSPSDLAHLKLTPAHDFSGPLDLRIEATARESNGDAETSRADFRVQVGAVADTPDVTVANFSGREDEPVALTGLGGALRDIDGSESLSFLLTVPPGATLNAGIKQADGSWLLTSAQLTGLVLTPPPHGSGRFELTLTAVATESEAGVPSARNATTFTVNLDPVLDAGTITGSAAGNEDSWITISPTFDTPDKDNSETWSEFTRVSGVPSGATLNRGTMVEPGVWSVPTGDLRTGQVKIKPPAHSDEDFTLTFTATLQDTGNGKTVSGEVTGTSRVTVNAVADAPSVTAVSVSGNEDTEIPLNLSASLVDRDGSETLAVRIYGVPADATLTRGTLQSDGSWLVRTEDLPQLSLKPPVDFSGTLDLKIRATATESSNGSKASTELSFQVKAEAVADAPGLRVNHSVGDEDTAIPLNMAAWTTDRDGSEKIVGFRIAGIPDGAVVRAGSVVLVRAADGSVLVDPAQVNGLTITPPAHSDKDFTLKVSAISAEPNGSTAERQPLDLRVTVRAVADAPVMDVTGATGFEDTPIALNLTATLPDADGSETLSFVISGIPEGAVLSHGTYRGPGIWSLTAEEARQATLLPPPNFSGTIELRVTAVTQEADGGDQAKTPVLFPVNVVAVVDTPAVGGLDGHSGNWGTIGGTEDQPIALRLDPGLGDSDNSEKVVGDILIGNVPNGAVLKLADGTILAADANGIYRIPATQMTGVTLTMPHDSDRAATLTVEMTIEDTGGIRTPIGGHMVVDPAGDADTPVLTLTESTGAGHNSIDPDDGLIPLHITATPGDTDGSESLYMWVRDVPAGAVLSAGIPAGDGVWLVPVEALPDLSIRPPAGYSGSFDLKITAVAVEREGDQSHRTEEVTVTVTTPSGGGNGGEGDGSGTVPGGAPIAQTPTLVVADSGTVEDRSVQLSIAAGTSDTDNGRETLGIRIEGVPAGASLSVGVRDPLNGTWVLRPDQLAHVSLVPPADFSGTITLRVTAVSTEATASETTTTSDLNVTVSAVADSAVISAAPPAGVEDVAVLLNLTVGVSDKDGSESVAAVVISGLPAGSRLEGDGITDLGNGRWSVDPAHLGSLQFVPPANKYGTYSLTIEATTREASNGDTLATSRTIAISVAPSADAPIVTVHDATGNEDGKIALNLSASLTDADGSEVLSVVIEGLPEGARLSAGLNNGDGSWTLTPSQLAGLTVTPPADWSGTMALTMLAHSRETSNGSVKTTRETFEVHADATADAPVVSARDAAGREDEPIGLNLSAVLTDRDGSETLSVVISGMPAGASLSHGTRQPDGSWLVSPSDLPSLSVTPPQNFSGSFSLTLRATSRETNSETATSEATFRVHVDAVADAPSVTVVNFSGREDTSIRLTGLGGALIDTDGSESLSFVLSGLPAGASLSAGTKQADGSWLLTPAQLSGVTFIPPAQASGSFTLTLTGIAAESAGGSTARTSVDFTVSLDPVADSGTIAGASAGAEDTSILLKPTFTLLDTDGSETWSDFTQVSGLPQGASLNLGTELSPGLWQVATADLRAGLVTLRPAENSDADFTLTLKATITDTGNGTSVSREITGTHTVSVSAVADAPTTVAGDAAGLEDHAVALNLSASLVDTVGSETLTVSILGVPDGFMLSHGTAVGGGTWTVPAASLSGLQLMPPQDWNGTLNLTLQATSKEAAGQTATTTTPFSVTAEAVNDAPELALASPNHVEAGTHHAQAIGGAAAEDIDSSHLGGATITLSGAQPGDRLDVEGFVLHEDNGRTMIGDTGIEIVGGGYAAGTGTLTLSGHATPEIYASVLEALVLESSDASGLAAGSRSIGVVLVDSEGAASLERSVDVVVDDVAHASGLAAPMGASGTIQDLAGSDILLLMADGATDPSHGAGAAWTEQVDAGDAAASGAHPVPDLDQPAADHIQPLDDFQADASRVQWS</sequence>
<proteinExistence type="predicted"/>
<accession>A0A1B2EA23</accession>
<protein>
    <recommendedName>
        <fullName evidence="2">RapA2 cadherin-like domain-containing protein</fullName>
    </recommendedName>
</protein>
<dbReference type="OrthoDB" id="6756629at2"/>
<feature type="compositionally biased region" description="Polar residues" evidence="1">
    <location>
        <begin position="86"/>
        <end position="97"/>
    </location>
</feature>
<evidence type="ECO:0000313" key="3">
    <source>
        <dbReference type="EMBL" id="ANY76826.1"/>
    </source>
</evidence>
<reference evidence="3" key="1">
    <citation type="submission" date="2016-07" db="EMBL/GenBank/DDBJ databases">
        <title>Microvirga ossetica sp. nov. a new species of rhizobia isolated from root nodules of the legume species Vicia alpestris Steven originated from North Ossetia region in the Caucasus.</title>
        <authorList>
            <person name="Safronova V.I."/>
            <person name="Kuznetsova I.G."/>
            <person name="Sazanova A.L."/>
            <person name="Belimov A."/>
            <person name="Andronov E."/>
            <person name="Osledkin Y.S."/>
            <person name="Onishchuk O.P."/>
            <person name="Kurchak O.N."/>
            <person name="Shaposhnikov A.I."/>
            <person name="Willems A."/>
            <person name="Tikhonovich I.A."/>
        </authorList>
    </citation>
    <scope>NUCLEOTIDE SEQUENCE [LARGE SCALE GENOMIC DNA]</scope>
    <source>
        <strain evidence="3">V5/3M</strain>
    </source>
</reference>
<evidence type="ECO:0000256" key="1">
    <source>
        <dbReference type="SAM" id="MobiDB-lite"/>
    </source>
</evidence>
<feature type="domain" description="RapA2 cadherin-like" evidence="2">
    <location>
        <begin position="513"/>
        <end position="581"/>
    </location>
</feature>
<dbReference type="Pfam" id="PF17803">
    <property type="entry name" value="Cadherin_4"/>
    <property type="match status" value="3"/>
</dbReference>
<feature type="domain" description="RapA2 cadherin-like" evidence="2">
    <location>
        <begin position="2023"/>
        <end position="2092"/>
    </location>
</feature>
<gene>
    <name evidence="3" type="ORF">BB934_00155</name>
</gene>
<dbReference type="KEGG" id="moc:BB934_00155"/>
<dbReference type="EMBL" id="CP016616">
    <property type="protein sequence ID" value="ANY76826.1"/>
    <property type="molecule type" value="Genomic_DNA"/>
</dbReference>
<dbReference type="RefSeq" id="WP_099507773.1">
    <property type="nucleotide sequence ID" value="NZ_CP016616.1"/>
</dbReference>
<feature type="region of interest" description="Disordered" evidence="1">
    <location>
        <begin position="2191"/>
        <end position="2217"/>
    </location>
</feature>
<name>A0A1B2EA23_9HYPH</name>
<feature type="compositionally biased region" description="Low complexity" evidence="1">
    <location>
        <begin position="2204"/>
        <end position="2217"/>
    </location>
</feature>
<feature type="domain" description="RapA2 cadherin-like" evidence="2">
    <location>
        <begin position="1189"/>
        <end position="1257"/>
    </location>
</feature>